<dbReference type="RefSeq" id="WP_111336738.1">
    <property type="nucleotide sequence ID" value="NZ_CP030032.1"/>
</dbReference>
<evidence type="ECO:0000313" key="2">
    <source>
        <dbReference type="Proteomes" id="UP000249799"/>
    </source>
</evidence>
<gene>
    <name evidence="1" type="ORF">DN745_17055</name>
</gene>
<dbReference type="Gene3D" id="3.40.50.12780">
    <property type="entry name" value="N-terminal domain of ligase-like"/>
    <property type="match status" value="1"/>
</dbReference>
<name>A0A2Z4FPV5_9DELT</name>
<dbReference type="GO" id="GO:0008218">
    <property type="term" value="P:bioluminescence"/>
    <property type="evidence" value="ECO:0007669"/>
    <property type="project" value="InterPro"/>
</dbReference>
<reference evidence="1 2" key="1">
    <citation type="submission" date="2018-06" db="EMBL/GenBank/DDBJ databases">
        <title>Lujinxingia sediminis gen. nov. sp. nov., a new facultative anaerobic member of the class Deltaproteobacteria, and proposal of Lujinxingaceae fam. nov.</title>
        <authorList>
            <person name="Guo L.-Y."/>
            <person name="Li C.-M."/>
            <person name="Wang S."/>
            <person name="Du Z.-J."/>
        </authorList>
    </citation>
    <scope>NUCLEOTIDE SEQUENCE [LARGE SCALE GENOMIC DNA]</scope>
    <source>
        <strain evidence="1 2">FA350</strain>
    </source>
</reference>
<protein>
    <submittedName>
        <fullName evidence="1">Uncharacterized protein</fullName>
    </submittedName>
</protein>
<dbReference type="InterPro" id="IPR007534">
    <property type="entry name" value="LuxE"/>
</dbReference>
<dbReference type="GO" id="GO:0047474">
    <property type="term" value="F:long-chain fatty acid--protein ligase activity"/>
    <property type="evidence" value="ECO:0007669"/>
    <property type="project" value="InterPro"/>
</dbReference>
<dbReference type="OrthoDB" id="182577at2"/>
<sequence>MSQNSPKAKLIDAITAWNPLQDALDWSDAKFNDFAREIFRVQFAQNEPYRKFCQKRGIGPDDIASYRDIPAVPTDVFKHVRLTVAEEPVRVFRTSGTTLGARGEHRFGTLDVYQTALVGPFRRFCVPDVDTLRMLVVAPSGRDLQDSSLSYMLDELVGRFGDAESAYFVRPGEDGQLEMRFDELREALDKAQADGVPTMLLGTSFGFIEFFDSCEQRWQLAEGSRIMETGGFKGKTREVTRDELYEIFEHRLGISKRNGVSEYSMTELSSQAYSDNLFLDHLSAEKDGAGGDNVLQTPPWVRVELVDPLSFEPIETPGEQGLIRWYDLANTESVMAIQTSDLGVLVEGGGFRLLGRAPQAELRGCSLTIEEIVDASR</sequence>
<keyword evidence="2" id="KW-1185">Reference proteome</keyword>
<accession>A0A2Z4FPV5</accession>
<proteinExistence type="predicted"/>
<dbReference type="AlphaFoldDB" id="A0A2Z4FPV5"/>
<evidence type="ECO:0000313" key="1">
    <source>
        <dbReference type="EMBL" id="AWV90940.1"/>
    </source>
</evidence>
<dbReference type="Pfam" id="PF04443">
    <property type="entry name" value="LuxE"/>
    <property type="match status" value="1"/>
</dbReference>
<dbReference type="KEGG" id="bsed:DN745_17055"/>
<dbReference type="InterPro" id="IPR042099">
    <property type="entry name" value="ANL_N_sf"/>
</dbReference>
<organism evidence="1 2">
    <name type="scientific">Bradymonas sediminis</name>
    <dbReference type="NCBI Taxonomy" id="1548548"/>
    <lineage>
        <taxon>Bacteria</taxon>
        <taxon>Deltaproteobacteria</taxon>
        <taxon>Bradymonadales</taxon>
        <taxon>Bradymonadaceae</taxon>
        <taxon>Bradymonas</taxon>
    </lineage>
</organism>
<dbReference type="Proteomes" id="UP000249799">
    <property type="component" value="Chromosome"/>
</dbReference>
<dbReference type="EMBL" id="CP030032">
    <property type="protein sequence ID" value="AWV90940.1"/>
    <property type="molecule type" value="Genomic_DNA"/>
</dbReference>